<dbReference type="Pfam" id="PF07963">
    <property type="entry name" value="N_methyl"/>
    <property type="match status" value="1"/>
</dbReference>
<dbReference type="InterPro" id="IPR031982">
    <property type="entry name" value="PilE-like"/>
</dbReference>
<name>T1CZ46_9ZZZZ</name>
<dbReference type="PANTHER" id="PTHR30093:SF47">
    <property type="entry name" value="TYPE IV PILUS NON-CORE MINOR PILIN PILE"/>
    <property type="match status" value="1"/>
</dbReference>
<comment type="caution">
    <text evidence="2">The sequence shown here is derived from an EMBL/GenBank/DDBJ whole genome shotgun (WGS) entry which is preliminary data.</text>
</comment>
<evidence type="ECO:0000313" key="2">
    <source>
        <dbReference type="EMBL" id="EQD75445.1"/>
    </source>
</evidence>
<protein>
    <submittedName>
        <fullName evidence="2">Type 4 fimbrial biogenesis protein PilE</fullName>
    </submittedName>
</protein>
<dbReference type="EMBL" id="AUZY01001250">
    <property type="protein sequence ID" value="EQD75445.1"/>
    <property type="molecule type" value="Genomic_DNA"/>
</dbReference>
<keyword evidence="1" id="KW-0812">Transmembrane</keyword>
<dbReference type="Gene3D" id="3.30.700.10">
    <property type="entry name" value="Glycoprotein, Type 4 Pilin"/>
    <property type="match status" value="1"/>
</dbReference>
<organism evidence="2">
    <name type="scientific">mine drainage metagenome</name>
    <dbReference type="NCBI Taxonomy" id="410659"/>
    <lineage>
        <taxon>unclassified sequences</taxon>
        <taxon>metagenomes</taxon>
        <taxon>ecological metagenomes</taxon>
    </lineage>
</organism>
<evidence type="ECO:0000256" key="1">
    <source>
        <dbReference type="SAM" id="Phobius"/>
    </source>
</evidence>
<accession>T1CZ46</accession>
<dbReference type="AlphaFoldDB" id="T1CZ46"/>
<dbReference type="PANTHER" id="PTHR30093">
    <property type="entry name" value="GENERAL SECRETION PATHWAY PROTEIN G"/>
    <property type="match status" value="1"/>
</dbReference>
<feature type="transmembrane region" description="Helical" evidence="1">
    <location>
        <begin position="7"/>
        <end position="31"/>
    </location>
</feature>
<dbReference type="SUPFAM" id="SSF54523">
    <property type="entry name" value="Pili subunits"/>
    <property type="match status" value="1"/>
</dbReference>
<dbReference type="PROSITE" id="PS00409">
    <property type="entry name" value="PROKAR_NTER_METHYL"/>
    <property type="match status" value="1"/>
</dbReference>
<dbReference type="NCBIfam" id="TIGR02532">
    <property type="entry name" value="IV_pilin_GFxxxE"/>
    <property type="match status" value="1"/>
</dbReference>
<dbReference type="InterPro" id="IPR012902">
    <property type="entry name" value="N_methyl_site"/>
</dbReference>
<gene>
    <name evidence="2" type="ORF">B1B_02118</name>
</gene>
<dbReference type="Pfam" id="PF16732">
    <property type="entry name" value="ComP_DUS"/>
    <property type="match status" value="1"/>
</dbReference>
<dbReference type="GO" id="GO:0043683">
    <property type="term" value="P:type IV pilus assembly"/>
    <property type="evidence" value="ECO:0007669"/>
    <property type="project" value="InterPro"/>
</dbReference>
<reference evidence="2" key="2">
    <citation type="journal article" date="2014" name="ISME J.">
        <title>Microbial stratification in low pH oxic and suboxic macroscopic growths along an acid mine drainage.</title>
        <authorList>
            <person name="Mendez-Garcia C."/>
            <person name="Mesa V."/>
            <person name="Sprenger R.R."/>
            <person name="Richter M."/>
            <person name="Diez M.S."/>
            <person name="Solano J."/>
            <person name="Bargiela R."/>
            <person name="Golyshina O.V."/>
            <person name="Manteca A."/>
            <person name="Ramos J.L."/>
            <person name="Gallego J.R."/>
            <person name="Llorente I."/>
            <person name="Martins Dos Santos V.A."/>
            <person name="Jensen O.N."/>
            <person name="Pelaez A.I."/>
            <person name="Sanchez J."/>
            <person name="Ferrer M."/>
        </authorList>
    </citation>
    <scope>NUCLEOTIDE SEQUENCE</scope>
</reference>
<reference evidence="2" key="1">
    <citation type="submission" date="2013-08" db="EMBL/GenBank/DDBJ databases">
        <authorList>
            <person name="Mendez C."/>
            <person name="Richter M."/>
            <person name="Ferrer M."/>
            <person name="Sanchez J."/>
        </authorList>
    </citation>
    <scope>NUCLEOTIDE SEQUENCE</scope>
</reference>
<dbReference type="InterPro" id="IPR045584">
    <property type="entry name" value="Pilin-like"/>
</dbReference>
<proteinExistence type="predicted"/>
<keyword evidence="1" id="KW-1133">Transmembrane helix</keyword>
<keyword evidence="1" id="KW-0472">Membrane</keyword>
<sequence>MNRGRSGFTLIELLVVMAIAGILMVIAIPAYQQYILDAHRTDAIKTLLEVSNAESEYYTANNVYAGNLTSLGYPADTVTSENGYYAVTTTSSTPQTFTLTATPLGSQTRDTDCGSFTLNSLGQKSVTGTDTVTDCWQ</sequence>